<dbReference type="GO" id="GO:0008236">
    <property type="term" value="F:serine-type peptidase activity"/>
    <property type="evidence" value="ECO:0007669"/>
    <property type="project" value="InterPro"/>
</dbReference>
<dbReference type="GO" id="GO:0006508">
    <property type="term" value="P:proteolysis"/>
    <property type="evidence" value="ECO:0007669"/>
    <property type="project" value="InterPro"/>
</dbReference>
<feature type="domain" description="Dipeptidylpeptidase IV N-terminal" evidence="3">
    <location>
        <begin position="107"/>
        <end position="420"/>
    </location>
</feature>
<proteinExistence type="predicted"/>
<feature type="signal peptide" evidence="1">
    <location>
        <begin position="1"/>
        <end position="29"/>
    </location>
</feature>
<dbReference type="PANTHER" id="PTHR11731">
    <property type="entry name" value="PROTEASE FAMILY S9B,C DIPEPTIDYL-PEPTIDASE IV-RELATED"/>
    <property type="match status" value="1"/>
</dbReference>
<dbReference type="SUPFAM" id="SSF53474">
    <property type="entry name" value="alpha/beta-Hydrolases"/>
    <property type="match status" value="1"/>
</dbReference>
<dbReference type="RefSeq" id="WP_066430077.1">
    <property type="nucleotide sequence ID" value="NZ_LZRN01000002.1"/>
</dbReference>
<accession>A0A1A7R5B7</accession>
<keyword evidence="5" id="KW-1185">Reference proteome</keyword>
<evidence type="ECO:0000259" key="3">
    <source>
        <dbReference type="Pfam" id="PF00930"/>
    </source>
</evidence>
<protein>
    <submittedName>
        <fullName evidence="4">Dipeptidyl-peptidase-4</fullName>
    </submittedName>
</protein>
<dbReference type="PANTHER" id="PTHR11731:SF193">
    <property type="entry name" value="DIPEPTIDYL PEPTIDASE 9"/>
    <property type="match status" value="1"/>
</dbReference>
<dbReference type="InterPro" id="IPR002469">
    <property type="entry name" value="Peptidase_S9B_N"/>
</dbReference>
<dbReference type="OrthoDB" id="9812921at2"/>
<evidence type="ECO:0000313" key="4">
    <source>
        <dbReference type="EMBL" id="RAJ27992.1"/>
    </source>
</evidence>
<keyword evidence="1" id="KW-0732">Signal</keyword>
<reference evidence="4 5" key="1">
    <citation type="submission" date="2018-06" db="EMBL/GenBank/DDBJ databases">
        <title>Genomic Encyclopedia of Archaeal and Bacterial Type Strains, Phase II (KMG-II): from individual species to whole genera.</title>
        <authorList>
            <person name="Goeker M."/>
        </authorList>
    </citation>
    <scope>NUCLEOTIDE SEQUENCE [LARGE SCALE GENOMIC DNA]</scope>
    <source>
        <strain evidence="4 5">DSM 12408</strain>
    </source>
</reference>
<evidence type="ECO:0000259" key="2">
    <source>
        <dbReference type="Pfam" id="PF00326"/>
    </source>
</evidence>
<dbReference type="EMBL" id="QLLQ01000001">
    <property type="protein sequence ID" value="RAJ27992.1"/>
    <property type="molecule type" value="Genomic_DNA"/>
</dbReference>
<dbReference type="STRING" id="49280.A9996_01365"/>
<dbReference type="InterPro" id="IPR029058">
    <property type="entry name" value="AB_hydrolase_fold"/>
</dbReference>
<comment type="caution">
    <text evidence="4">The sequence shown here is derived from an EMBL/GenBank/DDBJ whole genome shotgun (WGS) entry which is preliminary data.</text>
</comment>
<feature type="chain" id="PRO_5030025613" evidence="1">
    <location>
        <begin position="30"/>
        <end position="694"/>
    </location>
</feature>
<dbReference type="GO" id="GO:0008239">
    <property type="term" value="F:dipeptidyl-peptidase activity"/>
    <property type="evidence" value="ECO:0007669"/>
    <property type="project" value="TreeGrafter"/>
</dbReference>
<dbReference type="Pfam" id="PF00326">
    <property type="entry name" value="Peptidase_S9"/>
    <property type="match status" value="1"/>
</dbReference>
<feature type="domain" description="Peptidase S9 prolyl oligopeptidase catalytic" evidence="2">
    <location>
        <begin position="506"/>
        <end position="679"/>
    </location>
</feature>
<dbReference type="InterPro" id="IPR001375">
    <property type="entry name" value="Peptidase_S9_cat"/>
</dbReference>
<dbReference type="InterPro" id="IPR050278">
    <property type="entry name" value="Serine_Prot_S9B/DPPIV"/>
</dbReference>
<gene>
    <name evidence="4" type="ORF">LX77_00567</name>
</gene>
<dbReference type="Gene3D" id="3.40.50.1820">
    <property type="entry name" value="alpha/beta hydrolase"/>
    <property type="match status" value="1"/>
</dbReference>
<dbReference type="Gene3D" id="2.140.10.30">
    <property type="entry name" value="Dipeptidylpeptidase IV, N-terminal domain"/>
    <property type="match status" value="1"/>
</dbReference>
<dbReference type="SUPFAM" id="SSF82171">
    <property type="entry name" value="DPP6 N-terminal domain-like"/>
    <property type="match status" value="1"/>
</dbReference>
<sequence>MNFSLTKKTTALFCLSLCLLSGVTTNAQGKIKNMPGYDQYQKMASQLYSSVQRLSPKVDWSADGNTFTYIENDTVHTFDVNKKKVITSEVYKSPPRTPYSGQGRPARGRQYASVISPDAKLKAFTKDRNVYISNPDGSNVVAITSDGNEENLVKYGIATWVYGEELGQNTAMWWSPDSKKVAFYRFEEKDAQMYYVLYNQTKIQDSLEVEAYPKVGAKNLPVDLLVYDLETKKTITVDTRDGKPFNDGAIGTYLYEIDWSPDGKELLFHSTNRKQDLMEFKAANPITGKSRVVVREEWVPSFTENSPEIYKLKDNQHFIWASERNGFKNYYLYNFNGKLVNKLTQHDFEVDRIIEVDEAKKLVYYMAASGDNHMKMQLHRVNLDGTNDVRLTNPAYHHSVVLSPTGSHFIDIAQTHNSPPFMNLVNEKGNVIAELLKTDLSKFEALGFKTVETFEFTSADGETKLHGMIHFPSQFDPTKKYPLILSNYGGPATNAFTETFRLPNPITEFGFLVVNIDGRNVGGRGKEMLDKLYGNLGIVEMDDFAAGIKSLYDRPYFDKTRVGVYGTSYGGTVAAMSLLRFPEVYHAAVANSAVTDWRNYDNIYTERYMNLLENNKEGYEASSVMNYAKDLKGELMIFYGTNDNNVHPSNSLQLIQALQKAEKSFEVQVGPDQGHTAVNFSRMMEFFIQHLIMK</sequence>
<dbReference type="Proteomes" id="UP000248987">
    <property type="component" value="Unassembled WGS sequence"/>
</dbReference>
<dbReference type="AlphaFoldDB" id="A0A1A7R5B7"/>
<name>A0A1A7R5B7_9FLAO</name>
<evidence type="ECO:0000313" key="5">
    <source>
        <dbReference type="Proteomes" id="UP000248987"/>
    </source>
</evidence>
<dbReference type="Pfam" id="PF00930">
    <property type="entry name" value="DPPIV_N"/>
    <property type="match status" value="1"/>
</dbReference>
<organism evidence="4 5">
    <name type="scientific">Gelidibacter algens</name>
    <dbReference type="NCBI Taxonomy" id="49280"/>
    <lineage>
        <taxon>Bacteria</taxon>
        <taxon>Pseudomonadati</taxon>
        <taxon>Bacteroidota</taxon>
        <taxon>Flavobacteriia</taxon>
        <taxon>Flavobacteriales</taxon>
        <taxon>Flavobacteriaceae</taxon>
        <taxon>Gelidibacter</taxon>
    </lineage>
</organism>
<evidence type="ECO:0000256" key="1">
    <source>
        <dbReference type="SAM" id="SignalP"/>
    </source>
</evidence>